<organism evidence="1 2">
    <name type="scientific">Marinilabilia rubra</name>
    <dbReference type="NCBI Taxonomy" id="2162893"/>
    <lineage>
        <taxon>Bacteria</taxon>
        <taxon>Pseudomonadati</taxon>
        <taxon>Bacteroidota</taxon>
        <taxon>Bacteroidia</taxon>
        <taxon>Marinilabiliales</taxon>
        <taxon>Marinilabiliaceae</taxon>
        <taxon>Marinilabilia</taxon>
    </lineage>
</organism>
<gene>
    <name evidence="1" type="ORF">DDZ16_08190</name>
</gene>
<comment type="caution">
    <text evidence="1">The sequence shown here is derived from an EMBL/GenBank/DDBJ whole genome shotgun (WGS) entry which is preliminary data.</text>
</comment>
<sequence>MQGYSTAYSYTVALVNKKTANQKKKIYFTGPISKYFNTPSMGRLVNSHLLTFSADPIFDLISKNLMIC</sequence>
<dbReference type="AlphaFoldDB" id="A0A2U2B9Z4"/>
<name>A0A2U2B9Z4_9BACT</name>
<dbReference type="EMBL" id="QEWP01000005">
    <property type="protein sequence ID" value="PWD99863.1"/>
    <property type="molecule type" value="Genomic_DNA"/>
</dbReference>
<accession>A0A2U2B9Z4</accession>
<reference evidence="1 2" key="1">
    <citation type="submission" date="2018-05" db="EMBL/GenBank/DDBJ databases">
        <title>Marinilabilia rubrum sp. nov., isolated from saltern sediment.</title>
        <authorList>
            <person name="Zhang R."/>
        </authorList>
    </citation>
    <scope>NUCLEOTIDE SEQUENCE [LARGE SCALE GENOMIC DNA]</scope>
    <source>
        <strain evidence="1 2">WTE16</strain>
    </source>
</reference>
<evidence type="ECO:0000313" key="1">
    <source>
        <dbReference type="EMBL" id="PWD99863.1"/>
    </source>
</evidence>
<protein>
    <submittedName>
        <fullName evidence="1">Uncharacterized protein</fullName>
    </submittedName>
</protein>
<dbReference type="Proteomes" id="UP000244956">
    <property type="component" value="Unassembled WGS sequence"/>
</dbReference>
<keyword evidence="2" id="KW-1185">Reference proteome</keyword>
<evidence type="ECO:0000313" key="2">
    <source>
        <dbReference type="Proteomes" id="UP000244956"/>
    </source>
</evidence>
<proteinExistence type="predicted"/>